<name>A0A0D6PA76_9PROT</name>
<dbReference type="AlphaFoldDB" id="A0A0D6PA76"/>
<dbReference type="RefSeq" id="WP_048862769.1">
    <property type="nucleotide sequence ID" value="NZ_BANB01000711.1"/>
</dbReference>
<protein>
    <recommendedName>
        <fullName evidence="11">Flagellar biosynthesis protein FliO</fullName>
    </recommendedName>
</protein>
<dbReference type="GO" id="GO:0009425">
    <property type="term" value="C:bacterial-type flagellum basal body"/>
    <property type="evidence" value="ECO:0007669"/>
    <property type="project" value="UniProtKB-SubCell"/>
</dbReference>
<evidence type="ECO:0000256" key="8">
    <source>
        <dbReference type="ARBA" id="ARBA00037937"/>
    </source>
</evidence>
<keyword evidence="3" id="KW-1003">Cell membrane</keyword>
<gene>
    <name evidence="9" type="ORF">Asru_0712_03</name>
</gene>
<reference evidence="9 10" key="1">
    <citation type="submission" date="2012-11" db="EMBL/GenBank/DDBJ databases">
        <title>Whole genome sequence of Acidisphaera rubrifaciens HS-AP3.</title>
        <authorList>
            <person name="Azuma Y."/>
            <person name="Higashiura N."/>
            <person name="Hirakawa H."/>
            <person name="Matsushita K."/>
        </authorList>
    </citation>
    <scope>NUCLEOTIDE SEQUENCE [LARGE SCALE GENOMIC DNA]</scope>
    <source>
        <strain evidence="9 10">HS-AP3</strain>
    </source>
</reference>
<dbReference type="EMBL" id="BANB01000711">
    <property type="protein sequence ID" value="GAN78261.1"/>
    <property type="molecule type" value="Genomic_DNA"/>
</dbReference>
<keyword evidence="5" id="KW-1133">Transmembrane helix</keyword>
<evidence type="ECO:0000256" key="1">
    <source>
        <dbReference type="ARBA" id="ARBA00004117"/>
    </source>
</evidence>
<dbReference type="PANTHER" id="PTHR38766:SF1">
    <property type="entry name" value="FLAGELLAR PROTEIN FLIO"/>
    <property type="match status" value="1"/>
</dbReference>
<evidence type="ECO:0000313" key="9">
    <source>
        <dbReference type="EMBL" id="GAN78261.1"/>
    </source>
</evidence>
<keyword evidence="4" id="KW-0812">Transmembrane</keyword>
<evidence type="ECO:0000256" key="2">
    <source>
        <dbReference type="ARBA" id="ARBA00004236"/>
    </source>
</evidence>
<dbReference type="GO" id="GO:0005886">
    <property type="term" value="C:plasma membrane"/>
    <property type="evidence" value="ECO:0007669"/>
    <property type="project" value="UniProtKB-SubCell"/>
</dbReference>
<organism evidence="9 10">
    <name type="scientific">Acidisphaera rubrifaciens HS-AP3</name>
    <dbReference type="NCBI Taxonomy" id="1231350"/>
    <lineage>
        <taxon>Bacteria</taxon>
        <taxon>Pseudomonadati</taxon>
        <taxon>Pseudomonadota</taxon>
        <taxon>Alphaproteobacteria</taxon>
        <taxon>Acetobacterales</taxon>
        <taxon>Acetobacteraceae</taxon>
        <taxon>Acidisphaera</taxon>
    </lineage>
</organism>
<evidence type="ECO:0000256" key="4">
    <source>
        <dbReference type="ARBA" id="ARBA00022692"/>
    </source>
</evidence>
<keyword evidence="10" id="KW-1185">Reference proteome</keyword>
<comment type="similarity">
    <text evidence="8">Belongs to the FliO/MopB family.</text>
</comment>
<dbReference type="InterPro" id="IPR052205">
    <property type="entry name" value="FliO/MopB"/>
</dbReference>
<dbReference type="GO" id="GO:0044781">
    <property type="term" value="P:bacterial-type flagellum organization"/>
    <property type="evidence" value="ECO:0007669"/>
    <property type="project" value="InterPro"/>
</dbReference>
<evidence type="ECO:0000313" key="10">
    <source>
        <dbReference type="Proteomes" id="UP000032680"/>
    </source>
</evidence>
<dbReference type="PANTHER" id="PTHR38766">
    <property type="entry name" value="FLAGELLAR PROTEIN FLIO"/>
    <property type="match status" value="1"/>
</dbReference>
<comment type="caution">
    <text evidence="9">The sequence shown here is derived from an EMBL/GenBank/DDBJ whole genome shotgun (WGS) entry which is preliminary data.</text>
</comment>
<dbReference type="InterPro" id="IPR022781">
    <property type="entry name" value="Flagellar_biosynth_FliO"/>
</dbReference>
<dbReference type="Proteomes" id="UP000032680">
    <property type="component" value="Unassembled WGS sequence"/>
</dbReference>
<keyword evidence="6" id="KW-0472">Membrane</keyword>
<evidence type="ECO:0000256" key="6">
    <source>
        <dbReference type="ARBA" id="ARBA00023136"/>
    </source>
</evidence>
<proteinExistence type="inferred from homology"/>
<comment type="subcellular location">
    <subcellularLocation>
        <location evidence="1">Bacterial flagellum basal body</location>
    </subcellularLocation>
    <subcellularLocation>
        <location evidence="2">Cell membrane</location>
    </subcellularLocation>
</comment>
<evidence type="ECO:0008006" key="11">
    <source>
        <dbReference type="Google" id="ProtNLM"/>
    </source>
</evidence>
<accession>A0A0D6PA76</accession>
<evidence type="ECO:0000256" key="5">
    <source>
        <dbReference type="ARBA" id="ARBA00022989"/>
    </source>
</evidence>
<evidence type="ECO:0000256" key="3">
    <source>
        <dbReference type="ARBA" id="ARBA00022475"/>
    </source>
</evidence>
<keyword evidence="7" id="KW-0975">Bacterial flagellum</keyword>
<dbReference type="Pfam" id="PF04347">
    <property type="entry name" value="FliO"/>
    <property type="match status" value="1"/>
</dbReference>
<sequence>MPSSVLSMLTAGGALALVLALICVAQRGARWAGVARRPGASTRLLALDETLALDTRRRLVLVRCGERQCLLLTGGTQDVLLGWLP</sequence>
<evidence type="ECO:0000256" key="7">
    <source>
        <dbReference type="ARBA" id="ARBA00023143"/>
    </source>
</evidence>